<dbReference type="PROSITE" id="PS51677">
    <property type="entry name" value="NODB"/>
    <property type="match status" value="1"/>
</dbReference>
<accession>A0A7H0LDV3</accession>
<dbReference type="RefSeq" id="WP_187760203.1">
    <property type="nucleotide sequence ID" value="NZ_CP061038.1"/>
</dbReference>
<evidence type="ECO:0000256" key="6">
    <source>
        <dbReference type="ARBA" id="ARBA00032976"/>
    </source>
</evidence>
<keyword evidence="5" id="KW-0378">Hydrolase</keyword>
<evidence type="ECO:0000256" key="5">
    <source>
        <dbReference type="ARBA" id="ARBA00022801"/>
    </source>
</evidence>
<evidence type="ECO:0000259" key="7">
    <source>
        <dbReference type="PROSITE" id="PS51677"/>
    </source>
</evidence>
<dbReference type="GO" id="GO:0046872">
    <property type="term" value="F:metal ion binding"/>
    <property type="evidence" value="ECO:0007669"/>
    <property type="project" value="UniProtKB-KW"/>
</dbReference>
<dbReference type="SUPFAM" id="SSF88713">
    <property type="entry name" value="Glycoside hydrolase/deacetylase"/>
    <property type="match status" value="1"/>
</dbReference>
<evidence type="ECO:0000313" key="8">
    <source>
        <dbReference type="EMBL" id="QNQ07856.1"/>
    </source>
</evidence>
<protein>
    <recommendedName>
        <fullName evidence="3">Chitooligosaccharide deacetylase</fullName>
    </recommendedName>
    <alternativeName>
        <fullName evidence="6">Nodulation protein B</fullName>
    </alternativeName>
</protein>
<dbReference type="InterPro" id="IPR002509">
    <property type="entry name" value="NODB_dom"/>
</dbReference>
<dbReference type="PANTHER" id="PTHR10587:SF133">
    <property type="entry name" value="CHITIN DEACETYLASE 1-RELATED"/>
    <property type="match status" value="1"/>
</dbReference>
<gene>
    <name evidence="8" type="ORF">H3Z74_13715</name>
</gene>
<dbReference type="InterPro" id="IPR011330">
    <property type="entry name" value="Glyco_hydro/deAcase_b/a-brl"/>
</dbReference>
<comment type="similarity">
    <text evidence="2">Belongs to the polysaccharide deacetylase family.</text>
</comment>
<dbReference type="GO" id="GO:0005975">
    <property type="term" value="P:carbohydrate metabolic process"/>
    <property type="evidence" value="ECO:0007669"/>
    <property type="project" value="InterPro"/>
</dbReference>
<sequence length="334" mass="36685">MRIVLILAALFIGVRSSSVAISSMPPAMPAKMIALSFDDAPRGPGAFLTVNQRNALLIAGLKQARVDQVAFFVNPGRIDRGDGDAERIDRYVMAGHVVADHSYSHLRLSKTSAQTYLADIDKAEAWLKGRPGYRPWFRFPALDEGGPDKVKRDAVRAGLRARHLRNGFVTVDGSDWYLEEQSIAAKKAGKPVDMAALRTLYVETMVQSANFSDALMRRTLGRSPVHMLLLHETDLAALFMPDLIEALRKDGWGIVTADRAYADPIYDAVPEIAWANGTLAEQLAWQNHITGPRWYPRNDIRVAKALFTERVIHATPAPVPASPATAVPIVTPAT</sequence>
<reference evidence="8 9" key="1">
    <citation type="submission" date="2020-09" db="EMBL/GenBank/DDBJ databases">
        <title>Sphingomonas sp., a new species isolated from pork steak.</title>
        <authorList>
            <person name="Heidler von Heilborn D."/>
        </authorList>
    </citation>
    <scope>NUCLEOTIDE SEQUENCE [LARGE SCALE GENOMIC DNA]</scope>
    <source>
        <strain evidence="9">S8-3T</strain>
    </source>
</reference>
<dbReference type="PANTHER" id="PTHR10587">
    <property type="entry name" value="GLYCOSYL TRANSFERASE-RELATED"/>
    <property type="match status" value="1"/>
</dbReference>
<keyword evidence="4" id="KW-0479">Metal-binding</keyword>
<evidence type="ECO:0000256" key="4">
    <source>
        <dbReference type="ARBA" id="ARBA00022723"/>
    </source>
</evidence>
<evidence type="ECO:0000256" key="2">
    <source>
        <dbReference type="ARBA" id="ARBA00010973"/>
    </source>
</evidence>
<feature type="domain" description="NodB homology" evidence="7">
    <location>
        <begin position="31"/>
        <end position="255"/>
    </location>
</feature>
<evidence type="ECO:0000313" key="9">
    <source>
        <dbReference type="Proteomes" id="UP000516148"/>
    </source>
</evidence>
<organism evidence="8 9">
    <name type="scientific">Sphingomonas alpina</name>
    <dbReference type="NCBI Taxonomy" id="653931"/>
    <lineage>
        <taxon>Bacteria</taxon>
        <taxon>Pseudomonadati</taxon>
        <taxon>Pseudomonadota</taxon>
        <taxon>Alphaproteobacteria</taxon>
        <taxon>Sphingomonadales</taxon>
        <taxon>Sphingomonadaceae</taxon>
        <taxon>Sphingomonas</taxon>
    </lineage>
</organism>
<dbReference type="Gene3D" id="3.20.20.370">
    <property type="entry name" value="Glycoside hydrolase/deacetylase"/>
    <property type="match status" value="1"/>
</dbReference>
<evidence type="ECO:0000256" key="1">
    <source>
        <dbReference type="ARBA" id="ARBA00003236"/>
    </source>
</evidence>
<dbReference type="GO" id="GO:0016020">
    <property type="term" value="C:membrane"/>
    <property type="evidence" value="ECO:0007669"/>
    <property type="project" value="TreeGrafter"/>
</dbReference>
<dbReference type="Pfam" id="PF01522">
    <property type="entry name" value="Polysacc_deac_1"/>
    <property type="match status" value="1"/>
</dbReference>
<keyword evidence="9" id="KW-1185">Reference proteome</keyword>
<dbReference type="KEGG" id="spap:H3Z74_13715"/>
<dbReference type="GO" id="GO:0016810">
    <property type="term" value="F:hydrolase activity, acting on carbon-nitrogen (but not peptide) bonds"/>
    <property type="evidence" value="ECO:0007669"/>
    <property type="project" value="InterPro"/>
</dbReference>
<dbReference type="AlphaFoldDB" id="A0A7H0LDV3"/>
<dbReference type="Proteomes" id="UP000516148">
    <property type="component" value="Chromosome"/>
</dbReference>
<proteinExistence type="inferred from homology"/>
<dbReference type="EMBL" id="CP061038">
    <property type="protein sequence ID" value="QNQ07856.1"/>
    <property type="molecule type" value="Genomic_DNA"/>
</dbReference>
<dbReference type="InterPro" id="IPR050248">
    <property type="entry name" value="Polysacc_deacetylase_ArnD"/>
</dbReference>
<name>A0A7H0LDV3_9SPHN</name>
<comment type="function">
    <text evidence="1">Is involved in generating a small heat-stable compound (Nod), an acylated oligomer of N-acetylglucosamine, that stimulates mitosis in various plant protoplasts.</text>
</comment>
<evidence type="ECO:0000256" key="3">
    <source>
        <dbReference type="ARBA" id="ARBA00020071"/>
    </source>
</evidence>